<dbReference type="PROSITE" id="PS00662">
    <property type="entry name" value="T2SP_E"/>
    <property type="match status" value="1"/>
</dbReference>
<comment type="caution">
    <text evidence="5">The sequence shown here is derived from an EMBL/GenBank/DDBJ whole genome shotgun (WGS) entry which is preliminary data.</text>
</comment>
<dbReference type="Pfam" id="PF00437">
    <property type="entry name" value="T2SSE"/>
    <property type="match status" value="1"/>
</dbReference>
<reference evidence="5 6" key="1">
    <citation type="submission" date="2019-03" db="EMBL/GenBank/DDBJ databases">
        <title>Genomic Encyclopedia of Type Strains, Phase IV (KMG-IV): sequencing the most valuable type-strain genomes for metagenomic binning, comparative biology and taxonomic classification.</title>
        <authorList>
            <person name="Goeker M."/>
        </authorList>
    </citation>
    <scope>NUCLEOTIDE SEQUENCE [LARGE SCALE GENOMIC DNA]</scope>
    <source>
        <strain evidence="5 6">DSM 15505</strain>
    </source>
</reference>
<dbReference type="InterPro" id="IPR007831">
    <property type="entry name" value="T2SS_GspE_N"/>
</dbReference>
<evidence type="ECO:0000259" key="4">
    <source>
        <dbReference type="PROSITE" id="PS00662"/>
    </source>
</evidence>
<name>A0A4V3EPX5_9GAMM</name>
<dbReference type="FunFam" id="3.40.50.300:FF:000398">
    <property type="entry name" value="Type IV pilus assembly ATPase PilB"/>
    <property type="match status" value="1"/>
</dbReference>
<dbReference type="Pfam" id="PF05157">
    <property type="entry name" value="MshEN"/>
    <property type="match status" value="1"/>
</dbReference>
<keyword evidence="6" id="KW-1185">Reference proteome</keyword>
<sequence length="588" mass="65877">MTLAPKPGPDRPLTLNEVCEALIDQERISGEEGRELRNANLGSNTESHPLEMVAQAQLKDQLTGRLLDLEALTQWLAEWAGMEYVQIDPLKVDVPAVAGVMSYAYANRHGILAVSVGKQEIRVATAQPFQKDWIANLEHVNRTDITPVIANPASIRRFLVEFYQLANSVSKAGGEDASQHVQNFEQLLDLGEGKADANDQHVVSIVDWLLHYAFEQRASDIHIEPRREISQVRFRIDGVLHTVYEFPANVGIAVLSRLKILGRLNVAEKRRPQDGRIKTRKPDESEVELRIATMPTAFGEKMVLRIFDPEVLLKPFEQMGFSREDRQRWERITDNPYGIILVTGPTGSGKTTTLYSTLRQMASDDVNICTIEDPIEMVEPSFNQMQVQHGIDLTFAHGVRALMRQDPDIIMIGEIRDKETAEMAVQAALTGHLVLSTLHTNDAPSAITRLLELGLPSYLIRATLIGVMAQRLARTLCEDCKESTRLDEEAWRDLTRPWKAPLPEKTCRPVGCLNCRNTGYLGRTGAYEIMPVEGALKDQITEDCNVAEIRREAYRQGMMSLRLSGAQKVAAGVTTVEEVMRITPESQR</sequence>
<evidence type="ECO:0000256" key="1">
    <source>
        <dbReference type="ARBA" id="ARBA00006611"/>
    </source>
</evidence>
<keyword evidence="3" id="KW-0067">ATP-binding</keyword>
<dbReference type="Gene3D" id="3.40.50.300">
    <property type="entry name" value="P-loop containing nucleotide triphosphate hydrolases"/>
    <property type="match status" value="1"/>
</dbReference>
<dbReference type="GO" id="GO:0016887">
    <property type="term" value="F:ATP hydrolysis activity"/>
    <property type="evidence" value="ECO:0007669"/>
    <property type="project" value="TreeGrafter"/>
</dbReference>
<evidence type="ECO:0000256" key="3">
    <source>
        <dbReference type="ARBA" id="ARBA00022840"/>
    </source>
</evidence>
<dbReference type="InterPro" id="IPR003593">
    <property type="entry name" value="AAA+_ATPase"/>
</dbReference>
<feature type="domain" description="Bacterial type II secretion system protein E" evidence="4">
    <location>
        <begin position="403"/>
        <end position="417"/>
    </location>
</feature>
<dbReference type="AlphaFoldDB" id="A0A4V3EPX5"/>
<dbReference type="InterPro" id="IPR037257">
    <property type="entry name" value="T2SS_E_N_sf"/>
</dbReference>
<dbReference type="SUPFAM" id="SSF52540">
    <property type="entry name" value="P-loop containing nucleoside triphosphate hydrolases"/>
    <property type="match status" value="1"/>
</dbReference>
<dbReference type="GO" id="GO:0005886">
    <property type="term" value="C:plasma membrane"/>
    <property type="evidence" value="ECO:0007669"/>
    <property type="project" value="TreeGrafter"/>
</dbReference>
<dbReference type="Proteomes" id="UP000295830">
    <property type="component" value="Unassembled WGS sequence"/>
</dbReference>
<proteinExistence type="inferred from homology"/>
<dbReference type="Gene3D" id="3.30.450.90">
    <property type="match status" value="1"/>
</dbReference>
<accession>A0A4V3EPX5</accession>
<dbReference type="SMART" id="SM00382">
    <property type="entry name" value="AAA"/>
    <property type="match status" value="1"/>
</dbReference>
<dbReference type="CDD" id="cd01129">
    <property type="entry name" value="PulE-GspE-like"/>
    <property type="match status" value="1"/>
</dbReference>
<dbReference type="InterPro" id="IPR027417">
    <property type="entry name" value="P-loop_NTPase"/>
</dbReference>
<dbReference type="PANTHER" id="PTHR30258:SF13">
    <property type="entry name" value="SECRETION PATHWAY ATPASE-RELATED"/>
    <property type="match status" value="1"/>
</dbReference>
<dbReference type="EMBL" id="SOAX01000007">
    <property type="protein sequence ID" value="TDT37788.1"/>
    <property type="molecule type" value="Genomic_DNA"/>
</dbReference>
<evidence type="ECO:0000313" key="6">
    <source>
        <dbReference type="Proteomes" id="UP000295830"/>
    </source>
</evidence>
<dbReference type="RefSeq" id="WP_133736980.1">
    <property type="nucleotide sequence ID" value="NZ_SOAX01000007.1"/>
</dbReference>
<evidence type="ECO:0000256" key="2">
    <source>
        <dbReference type="ARBA" id="ARBA00022741"/>
    </source>
</evidence>
<dbReference type="SUPFAM" id="SSF160246">
    <property type="entry name" value="EspE N-terminal domain-like"/>
    <property type="match status" value="1"/>
</dbReference>
<dbReference type="InterPro" id="IPR001482">
    <property type="entry name" value="T2SS/T4SS_dom"/>
</dbReference>
<gene>
    <name evidence="5" type="ORF">DES49_2748</name>
</gene>
<organism evidence="5 6">
    <name type="scientific">Halospina denitrificans</name>
    <dbReference type="NCBI Taxonomy" id="332522"/>
    <lineage>
        <taxon>Bacteria</taxon>
        <taxon>Pseudomonadati</taxon>
        <taxon>Pseudomonadota</taxon>
        <taxon>Gammaproteobacteria</taxon>
        <taxon>Halospina</taxon>
    </lineage>
</organism>
<dbReference type="OrthoDB" id="9776961at2"/>
<comment type="similarity">
    <text evidence="1">Belongs to the GSP E family.</text>
</comment>
<dbReference type="GO" id="GO:0005524">
    <property type="term" value="F:ATP binding"/>
    <property type="evidence" value="ECO:0007669"/>
    <property type="project" value="UniProtKB-KW"/>
</dbReference>
<dbReference type="Gene3D" id="3.30.300.160">
    <property type="entry name" value="Type II secretion system, protein E, N-terminal domain"/>
    <property type="match status" value="1"/>
</dbReference>
<dbReference type="PANTHER" id="PTHR30258">
    <property type="entry name" value="TYPE II SECRETION SYSTEM PROTEIN GSPE-RELATED"/>
    <property type="match status" value="1"/>
</dbReference>
<protein>
    <submittedName>
        <fullName evidence="5">General secretion pathway protein E</fullName>
    </submittedName>
</protein>
<evidence type="ECO:0000313" key="5">
    <source>
        <dbReference type="EMBL" id="TDT37788.1"/>
    </source>
</evidence>
<keyword evidence="2" id="KW-0547">Nucleotide-binding</keyword>